<dbReference type="Proteomes" id="UP001620405">
    <property type="component" value="Unassembled WGS sequence"/>
</dbReference>
<name>A0ABW8IRN3_9GAMM</name>
<keyword evidence="1" id="KW-0812">Transmembrane</keyword>
<feature type="transmembrane region" description="Helical" evidence="1">
    <location>
        <begin position="336"/>
        <end position="355"/>
    </location>
</feature>
<feature type="transmembrane region" description="Helical" evidence="1">
    <location>
        <begin position="1029"/>
        <end position="1055"/>
    </location>
</feature>
<dbReference type="Gene3D" id="3.30.70.1430">
    <property type="entry name" value="Multidrug efflux transporter AcrB pore domain"/>
    <property type="match status" value="2"/>
</dbReference>
<reference evidence="2 3" key="1">
    <citation type="submission" date="2020-10" db="EMBL/GenBank/DDBJ databases">
        <title>Phylogeny of dyella-like bacteria.</title>
        <authorList>
            <person name="Fu J."/>
        </authorList>
    </citation>
    <scope>NUCLEOTIDE SEQUENCE [LARGE SCALE GENOMIC DNA]</scope>
    <source>
        <strain evidence="2 3">DHOB07</strain>
    </source>
</reference>
<gene>
    <name evidence="2" type="ORF">ISP13_03370</name>
</gene>
<keyword evidence="3" id="KW-1185">Reference proteome</keyword>
<organism evidence="2 3">
    <name type="scientific">Dyella lipolytica</name>
    <dbReference type="NCBI Taxonomy" id="1867835"/>
    <lineage>
        <taxon>Bacteria</taxon>
        <taxon>Pseudomonadati</taxon>
        <taxon>Pseudomonadota</taxon>
        <taxon>Gammaproteobacteria</taxon>
        <taxon>Lysobacterales</taxon>
        <taxon>Rhodanobacteraceae</taxon>
        <taxon>Dyella</taxon>
    </lineage>
</organism>
<feature type="transmembrane region" description="Helical" evidence="1">
    <location>
        <begin position="998"/>
        <end position="1017"/>
    </location>
</feature>
<dbReference type="SUPFAM" id="SSF82693">
    <property type="entry name" value="Multidrug efflux transporter AcrB pore domain, PN1, PN2, PC1 and PC2 subdomains"/>
    <property type="match status" value="2"/>
</dbReference>
<evidence type="ECO:0000313" key="2">
    <source>
        <dbReference type="EMBL" id="MFK2872558.1"/>
    </source>
</evidence>
<feature type="transmembrane region" description="Helical" evidence="1">
    <location>
        <begin position="536"/>
        <end position="555"/>
    </location>
</feature>
<sequence length="1078" mass="115492">MGFSTLFIRRPIATALLMVAVLLLGVLGYRELPVSALPEIEAPSLVVTTQYPGASAATMASLVTTPLERNLGQISGLDMMTSDSSAGLSTIVLQFNMDRDIDIAAQDVQAAINQARGTLPTTLPYPPVYNRVNPADAPIMTLMLTSDSRQLRYVNDLADSILAQKLSQVQGVGLVSIAGNVRPAVRIQVNPAQLANLGLTMEDVRNALTEANVNAPKGTLNGATQSYTISTNDQLATAAEYKNTIISYNSTNNAPVRLADIAKVVDGVENDQLAAWANGKPAVLLDIRRQPGANIVQTVAQIRQILPQLRSVLPADVHLDIFADRTVTIRASVEDVQFTLLLTIALVVAVIFVFLRRLWATIIPSVAVPLSLLGTFGVMSFAGMSLDNLSLMALTVATGFVVDDAIVMIENIVRYIEQGKDGKEAAEIGAKEIGFTVLSLTVSLIAVFLPLLLMPGVTGRLFHEFAWVLATAVVISMLVSLTLTPMMCAYLLKPDSLPEGDDAHERHAAAGKRTVWARTVGLYESSLDWVLDHQRLMIVVAFVAIGITIFLYIVIPKGLLPEQDTGMITGVVQADQNVAFPQMEQRTKAVADALQKDPNVAGVAAFIGAGSINPTLNQGQLSIVLKDRRKRASLDDVVASLQNDAANIPGVALYLKPVQDVTLDTRVAATEYQYSMSDVNADELSTYATQMTQALRQRPELADVDNNLANQGTALKLTIDRDKASTLGVPVQTIDDTLYDSFGQRQISTIFTQLNQYRVVLEVEPQFRSSTSLLNQLTVKSNGSGALTGSNATTFGQATSSNSSTSTGIGVANTGIILGAGGTIPLASLVSSEVTNAALVISHQQQLPAVTVSFNLAPGYSLSEAVDAIHAVEKQLNFPPQVRGQFIGKAAEFSSSLSNEALLLLASIIVIYIVLGVLYESYIHPITIISTLPPAGVGALLALILCNMSLSVDGIVGIVLLIGIVKKNAIMMIDFAIEAQRTGMKPREAIHRACLLRFRPIMMTTAAAMLGALPLALGNGIGAELRRPLGVSIVGGLLLSQLVTLYTTPVIYLYMERFSDWLGERRERRALRHAQRAT</sequence>
<feature type="transmembrane region" description="Helical" evidence="1">
    <location>
        <begin position="465"/>
        <end position="492"/>
    </location>
</feature>
<dbReference type="PRINTS" id="PR00702">
    <property type="entry name" value="ACRIFLAVINRP"/>
</dbReference>
<dbReference type="EMBL" id="JADIKG010000010">
    <property type="protein sequence ID" value="MFK2872558.1"/>
    <property type="molecule type" value="Genomic_DNA"/>
</dbReference>
<dbReference type="PANTHER" id="PTHR32063">
    <property type="match status" value="1"/>
</dbReference>
<dbReference type="SUPFAM" id="SSF82714">
    <property type="entry name" value="Multidrug efflux transporter AcrB TolC docking domain, DN and DC subdomains"/>
    <property type="match status" value="2"/>
</dbReference>
<proteinExistence type="predicted"/>
<dbReference type="PANTHER" id="PTHR32063:SF78">
    <property type="entry name" value="ACRB_ACRD_ACRF FAMILY PROTEIN"/>
    <property type="match status" value="1"/>
</dbReference>
<dbReference type="Pfam" id="PF00873">
    <property type="entry name" value="ACR_tran"/>
    <property type="match status" value="1"/>
</dbReference>
<dbReference type="Gene3D" id="1.20.1640.10">
    <property type="entry name" value="Multidrug efflux transporter AcrB transmembrane domain"/>
    <property type="match status" value="2"/>
</dbReference>
<evidence type="ECO:0000256" key="1">
    <source>
        <dbReference type="SAM" id="Phobius"/>
    </source>
</evidence>
<feature type="transmembrane region" description="Helical" evidence="1">
    <location>
        <begin position="901"/>
        <end position="919"/>
    </location>
</feature>
<evidence type="ECO:0000313" key="3">
    <source>
        <dbReference type="Proteomes" id="UP001620405"/>
    </source>
</evidence>
<dbReference type="Gene3D" id="3.30.2090.10">
    <property type="entry name" value="Multidrug efflux transporter AcrB TolC docking domain, DN and DC subdomains"/>
    <property type="match status" value="2"/>
</dbReference>
<dbReference type="SUPFAM" id="SSF82866">
    <property type="entry name" value="Multidrug efflux transporter AcrB transmembrane domain"/>
    <property type="match status" value="2"/>
</dbReference>
<accession>A0ABW8IRN3</accession>
<dbReference type="RefSeq" id="WP_284400170.1">
    <property type="nucleotide sequence ID" value="NZ_BSNQ01000005.1"/>
</dbReference>
<dbReference type="InterPro" id="IPR001036">
    <property type="entry name" value="Acrflvin-R"/>
</dbReference>
<feature type="transmembrane region" description="Helical" evidence="1">
    <location>
        <begin position="433"/>
        <end position="453"/>
    </location>
</feature>
<dbReference type="InterPro" id="IPR027463">
    <property type="entry name" value="AcrB_DN_DC_subdom"/>
</dbReference>
<keyword evidence="1" id="KW-0472">Membrane</keyword>
<protein>
    <submittedName>
        <fullName evidence="2">Efflux RND transporter permease subunit</fullName>
    </submittedName>
</protein>
<comment type="caution">
    <text evidence="2">The sequence shown here is derived from an EMBL/GenBank/DDBJ whole genome shotgun (WGS) entry which is preliminary data.</text>
</comment>
<keyword evidence="1" id="KW-1133">Transmembrane helix</keyword>
<dbReference type="Gene3D" id="3.30.70.1440">
    <property type="entry name" value="Multidrug efflux transporter AcrB pore domain"/>
    <property type="match status" value="1"/>
</dbReference>
<dbReference type="Gene3D" id="3.30.70.1320">
    <property type="entry name" value="Multidrug efflux transporter AcrB pore domain like"/>
    <property type="match status" value="1"/>
</dbReference>
<feature type="transmembrane region" description="Helical" evidence="1">
    <location>
        <begin position="362"/>
        <end position="383"/>
    </location>
</feature>